<feature type="compositionally biased region" description="Basic and acidic residues" evidence="1">
    <location>
        <begin position="42"/>
        <end position="70"/>
    </location>
</feature>
<feature type="compositionally biased region" description="Polar residues" evidence="1">
    <location>
        <begin position="423"/>
        <end position="435"/>
    </location>
</feature>
<evidence type="ECO:0000313" key="3">
    <source>
        <dbReference type="EMBL" id="KAK4457612.1"/>
    </source>
</evidence>
<feature type="compositionally biased region" description="Polar residues" evidence="1">
    <location>
        <begin position="404"/>
        <end position="413"/>
    </location>
</feature>
<keyword evidence="2" id="KW-0472">Membrane</keyword>
<evidence type="ECO:0000256" key="1">
    <source>
        <dbReference type="SAM" id="MobiDB-lite"/>
    </source>
</evidence>
<accession>A0AAV9HDT3</accession>
<keyword evidence="4" id="KW-1185">Reference proteome</keyword>
<dbReference type="AlphaFoldDB" id="A0AAV9HDT3"/>
<comment type="caution">
    <text evidence="3">The sequence shown here is derived from an EMBL/GenBank/DDBJ whole genome shotgun (WGS) entry which is preliminary data.</text>
</comment>
<sequence>MGISMSTLLNWGFVVAIIGGWYRYSVNREKARNAVRPAPQRQRVEERQPKKETKEKAKRQRPEQQNKEPEPAVAKTTQAKDRAQKPSASNKPSKQPVADDSSDDGIDNREFARQLASIKQGTNLNAPKKDEKRQKSVKQSRAQIIDDAVNEPKASKPSAPALVSAPSSTAGVDADDDESSNASPELKAADAGGVSDMLEPKSSGPSVLRLTDTDKAKPQKEKKAKEPEKTETKKQRQNRKKREQEQEQRREDEKQRKAAEEAQRRQARIAEGRAAKDGSAFMAAQAQQPSAWTGNGANGSGNASTTTTNGDSAPAAALLDTFDTDSYVNVSLPKAKSAPKGKDATSATWISSLPSEEEQMEMLRDEEAWNTVKTKKSKKKATANAATESANESEPSAAASKPTLKQQPSNGSGVVSAKPANTYARQSSFAALTSNDEPEVEAENEWDV</sequence>
<organism evidence="3 4">
    <name type="scientific">Cladorrhinum samala</name>
    <dbReference type="NCBI Taxonomy" id="585594"/>
    <lineage>
        <taxon>Eukaryota</taxon>
        <taxon>Fungi</taxon>
        <taxon>Dikarya</taxon>
        <taxon>Ascomycota</taxon>
        <taxon>Pezizomycotina</taxon>
        <taxon>Sordariomycetes</taxon>
        <taxon>Sordariomycetidae</taxon>
        <taxon>Sordariales</taxon>
        <taxon>Podosporaceae</taxon>
        <taxon>Cladorrhinum</taxon>
    </lineage>
</organism>
<feature type="compositionally biased region" description="Polar residues" evidence="1">
    <location>
        <begin position="345"/>
        <end position="354"/>
    </location>
</feature>
<feature type="region of interest" description="Disordered" evidence="1">
    <location>
        <begin position="332"/>
        <end position="448"/>
    </location>
</feature>
<dbReference type="EMBL" id="MU865105">
    <property type="protein sequence ID" value="KAK4457612.1"/>
    <property type="molecule type" value="Genomic_DNA"/>
</dbReference>
<dbReference type="Proteomes" id="UP001321749">
    <property type="component" value="Unassembled WGS sequence"/>
</dbReference>
<reference evidence="3" key="1">
    <citation type="journal article" date="2023" name="Mol. Phylogenet. Evol.">
        <title>Genome-scale phylogeny and comparative genomics of the fungal order Sordariales.</title>
        <authorList>
            <person name="Hensen N."/>
            <person name="Bonometti L."/>
            <person name="Westerberg I."/>
            <person name="Brannstrom I.O."/>
            <person name="Guillou S."/>
            <person name="Cros-Aarteil S."/>
            <person name="Calhoun S."/>
            <person name="Haridas S."/>
            <person name="Kuo A."/>
            <person name="Mondo S."/>
            <person name="Pangilinan J."/>
            <person name="Riley R."/>
            <person name="LaButti K."/>
            <person name="Andreopoulos B."/>
            <person name="Lipzen A."/>
            <person name="Chen C."/>
            <person name="Yan M."/>
            <person name="Daum C."/>
            <person name="Ng V."/>
            <person name="Clum A."/>
            <person name="Steindorff A."/>
            <person name="Ohm R.A."/>
            <person name="Martin F."/>
            <person name="Silar P."/>
            <person name="Natvig D.O."/>
            <person name="Lalanne C."/>
            <person name="Gautier V."/>
            <person name="Ament-Velasquez S.L."/>
            <person name="Kruys A."/>
            <person name="Hutchinson M.I."/>
            <person name="Powell A.J."/>
            <person name="Barry K."/>
            <person name="Miller A.N."/>
            <person name="Grigoriev I.V."/>
            <person name="Debuchy R."/>
            <person name="Gladieux P."/>
            <person name="Hiltunen Thoren M."/>
            <person name="Johannesson H."/>
        </authorList>
    </citation>
    <scope>NUCLEOTIDE SEQUENCE</scope>
    <source>
        <strain evidence="3">PSN324</strain>
    </source>
</reference>
<feature type="compositionally biased region" description="Acidic residues" evidence="1">
    <location>
        <begin position="436"/>
        <end position="448"/>
    </location>
</feature>
<feature type="compositionally biased region" description="Basic and acidic residues" evidence="1">
    <location>
        <begin position="242"/>
        <end position="276"/>
    </location>
</feature>
<feature type="compositionally biased region" description="Basic and acidic residues" evidence="1">
    <location>
        <begin position="211"/>
        <end position="234"/>
    </location>
</feature>
<evidence type="ECO:0000256" key="2">
    <source>
        <dbReference type="SAM" id="Phobius"/>
    </source>
</evidence>
<protein>
    <submittedName>
        <fullName evidence="3">Uncharacterized protein</fullName>
    </submittedName>
</protein>
<name>A0AAV9HDT3_9PEZI</name>
<feature type="compositionally biased region" description="Low complexity" evidence="1">
    <location>
        <begin position="290"/>
        <end position="312"/>
    </location>
</feature>
<reference evidence="3" key="2">
    <citation type="submission" date="2023-06" db="EMBL/GenBank/DDBJ databases">
        <authorList>
            <consortium name="Lawrence Berkeley National Laboratory"/>
            <person name="Mondo S.J."/>
            <person name="Hensen N."/>
            <person name="Bonometti L."/>
            <person name="Westerberg I."/>
            <person name="Brannstrom I.O."/>
            <person name="Guillou S."/>
            <person name="Cros-Aarteil S."/>
            <person name="Calhoun S."/>
            <person name="Haridas S."/>
            <person name="Kuo A."/>
            <person name="Pangilinan J."/>
            <person name="Riley R."/>
            <person name="Labutti K."/>
            <person name="Andreopoulos B."/>
            <person name="Lipzen A."/>
            <person name="Chen C."/>
            <person name="Yanf M."/>
            <person name="Daum C."/>
            <person name="Ng V."/>
            <person name="Clum A."/>
            <person name="Steindorff A."/>
            <person name="Ohm R."/>
            <person name="Martin F."/>
            <person name="Silar P."/>
            <person name="Natvig D."/>
            <person name="Lalanne C."/>
            <person name="Gautier V."/>
            <person name="Ament-Velasquez S.L."/>
            <person name="Kruys A."/>
            <person name="Hutchinson M.I."/>
            <person name="Powell A.J."/>
            <person name="Barry K."/>
            <person name="Miller A.N."/>
            <person name="Grigoriev I.V."/>
            <person name="Debuchy R."/>
            <person name="Gladieux P."/>
            <person name="Thoren M.H."/>
            <person name="Johannesson H."/>
        </authorList>
    </citation>
    <scope>NUCLEOTIDE SEQUENCE</scope>
    <source>
        <strain evidence="3">PSN324</strain>
    </source>
</reference>
<proteinExistence type="predicted"/>
<feature type="compositionally biased region" description="Low complexity" evidence="1">
    <location>
        <begin position="382"/>
        <end position="403"/>
    </location>
</feature>
<keyword evidence="2" id="KW-0812">Transmembrane</keyword>
<evidence type="ECO:0000313" key="4">
    <source>
        <dbReference type="Proteomes" id="UP001321749"/>
    </source>
</evidence>
<feature type="region of interest" description="Disordered" evidence="1">
    <location>
        <begin position="31"/>
        <end position="312"/>
    </location>
</feature>
<feature type="transmembrane region" description="Helical" evidence="2">
    <location>
        <begin position="7"/>
        <end position="24"/>
    </location>
</feature>
<feature type="compositionally biased region" description="Low complexity" evidence="1">
    <location>
        <begin position="155"/>
        <end position="170"/>
    </location>
</feature>
<gene>
    <name evidence="3" type="ORF">QBC42DRAFT_35554</name>
</gene>
<keyword evidence="2" id="KW-1133">Transmembrane helix</keyword>